<evidence type="ECO:0000259" key="8">
    <source>
        <dbReference type="Pfam" id="PF02878"/>
    </source>
</evidence>
<dbReference type="InterPro" id="IPR036900">
    <property type="entry name" value="A-D-PHexomutase_C_sf"/>
</dbReference>
<dbReference type="GO" id="GO:0046872">
    <property type="term" value="F:metal ion binding"/>
    <property type="evidence" value="ECO:0007669"/>
    <property type="project" value="UniProtKB-KW"/>
</dbReference>
<dbReference type="STRING" id="380244.SAMN05216298_2249"/>
<feature type="domain" description="Alpha-D-phosphohexomutase alpha/beta/alpha" evidence="8">
    <location>
        <begin position="9"/>
        <end position="131"/>
    </location>
</feature>
<evidence type="ECO:0000256" key="3">
    <source>
        <dbReference type="ARBA" id="ARBA00022553"/>
    </source>
</evidence>
<dbReference type="SUPFAM" id="SSF55957">
    <property type="entry name" value="Phosphoglucomutase, C-terminal domain"/>
    <property type="match status" value="1"/>
</dbReference>
<dbReference type="CDD" id="cd03089">
    <property type="entry name" value="PMM_PGM"/>
    <property type="match status" value="1"/>
</dbReference>
<dbReference type="Gene3D" id="3.40.120.10">
    <property type="entry name" value="Alpha-D-Glucose-1,6-Bisphosphate, subunit A, domain 3"/>
    <property type="match status" value="3"/>
</dbReference>
<dbReference type="InterPro" id="IPR005844">
    <property type="entry name" value="A-D-PHexomutase_a/b/a-I"/>
</dbReference>
<dbReference type="InterPro" id="IPR005845">
    <property type="entry name" value="A-D-PHexomutase_a/b/a-II"/>
</dbReference>
<dbReference type="InterPro" id="IPR005846">
    <property type="entry name" value="A-D-PHexomutase_a/b/a-III"/>
</dbReference>
<evidence type="ECO:0000256" key="5">
    <source>
        <dbReference type="ARBA" id="ARBA00022842"/>
    </source>
</evidence>
<dbReference type="Pfam" id="PF02879">
    <property type="entry name" value="PGM_PMM_II"/>
    <property type="match status" value="1"/>
</dbReference>
<keyword evidence="6" id="KW-0413">Isomerase</keyword>
<keyword evidence="4" id="KW-0479">Metal-binding</keyword>
<sequence>MAPKLSEFVKAYDVRGLVGSQLTPAVFEAIGAAAVAVTGETRWAVGHDMRDSGPGFAEAFARGATRAGADVLDAGLCSTDMLYFIAGRRDVAGAMFTASHNPAEYNGLKMCLPAARPIGLDTGLADIRDRAQAILDGEPAPAAEAPGTFAAEDFLSAYAAYMRELVDLSGIRPLKVVVDAGNGMGGHTVPAVLGDQLLAALPLDIDPLYFELDGTFPNHEANPLEPANIVDLQARVREVGADLGLAFDGDADRCFVVDADGEPVTPSAITALIATRELAKHPGSAVCHNLITSRAVPEIVAEHGGRPLRTRVGHSYIKAVMAEEDAVFGGEHSGHYYFKDFWFADTGMLAAMHVLAAVGGSDQTLAELAADYVRYTASGEINSKVADPAAKIEEVAAAFGARDGVATDRLDGLTVSFADGSWANLRPSNTEPLLRLNVEGPDTASMERLRDDILRIVRN</sequence>
<evidence type="ECO:0000259" key="9">
    <source>
        <dbReference type="Pfam" id="PF02879"/>
    </source>
</evidence>
<feature type="domain" description="Alpha-D-phosphohexomutase C-terminal" evidence="7">
    <location>
        <begin position="380"/>
        <end position="455"/>
    </location>
</feature>
<organism evidence="11 12">
    <name type="scientific">Glycomyces sambucus</name>
    <dbReference type="NCBI Taxonomy" id="380244"/>
    <lineage>
        <taxon>Bacteria</taxon>
        <taxon>Bacillati</taxon>
        <taxon>Actinomycetota</taxon>
        <taxon>Actinomycetes</taxon>
        <taxon>Glycomycetales</taxon>
        <taxon>Glycomycetaceae</taxon>
        <taxon>Glycomyces</taxon>
    </lineage>
</organism>
<reference evidence="12" key="1">
    <citation type="submission" date="2016-10" db="EMBL/GenBank/DDBJ databases">
        <authorList>
            <person name="Varghese N."/>
            <person name="Submissions S."/>
        </authorList>
    </citation>
    <scope>NUCLEOTIDE SEQUENCE [LARGE SCALE GENOMIC DNA]</scope>
    <source>
        <strain evidence="12">CGMCC 4.3147</strain>
    </source>
</reference>
<keyword evidence="12" id="KW-1185">Reference proteome</keyword>
<dbReference type="InterPro" id="IPR005843">
    <property type="entry name" value="A-D-PHexomutase_C"/>
</dbReference>
<comment type="similarity">
    <text evidence="2">Belongs to the phosphohexose mutase family.</text>
</comment>
<accession>A0A1G9GJQ1</accession>
<keyword evidence="3" id="KW-0597">Phosphoprotein</keyword>
<evidence type="ECO:0000256" key="1">
    <source>
        <dbReference type="ARBA" id="ARBA00001946"/>
    </source>
</evidence>
<evidence type="ECO:0000259" key="10">
    <source>
        <dbReference type="Pfam" id="PF02880"/>
    </source>
</evidence>
<dbReference type="InterPro" id="IPR005841">
    <property type="entry name" value="Alpha-D-phosphohexomutase_SF"/>
</dbReference>
<dbReference type="NCBIfam" id="NF007088">
    <property type="entry name" value="PRK09542.1"/>
    <property type="match status" value="1"/>
</dbReference>
<dbReference type="RefSeq" id="WP_176953296.1">
    <property type="nucleotide sequence ID" value="NZ_FNGF01000003.1"/>
</dbReference>
<dbReference type="AlphaFoldDB" id="A0A1G9GJQ1"/>
<evidence type="ECO:0000256" key="2">
    <source>
        <dbReference type="ARBA" id="ARBA00010231"/>
    </source>
</evidence>
<dbReference type="EMBL" id="FNGF01000003">
    <property type="protein sequence ID" value="SDL00904.1"/>
    <property type="molecule type" value="Genomic_DNA"/>
</dbReference>
<dbReference type="Pfam" id="PF02878">
    <property type="entry name" value="PGM_PMM_I"/>
    <property type="match status" value="1"/>
</dbReference>
<keyword evidence="5" id="KW-0460">Magnesium</keyword>
<dbReference type="PRINTS" id="PR00509">
    <property type="entry name" value="PGMPMM"/>
</dbReference>
<dbReference type="SUPFAM" id="SSF53738">
    <property type="entry name" value="Phosphoglucomutase, first 3 domains"/>
    <property type="match status" value="3"/>
</dbReference>
<dbReference type="PANTHER" id="PTHR43771:SF1">
    <property type="entry name" value="PHOSPHOMANNOMUTASE"/>
    <property type="match status" value="1"/>
</dbReference>
<dbReference type="Pfam" id="PF00408">
    <property type="entry name" value="PGM_PMM_IV"/>
    <property type="match status" value="1"/>
</dbReference>
<evidence type="ECO:0000259" key="7">
    <source>
        <dbReference type="Pfam" id="PF00408"/>
    </source>
</evidence>
<dbReference type="Gene3D" id="3.30.310.50">
    <property type="entry name" value="Alpha-D-phosphohexomutase, C-terminal domain"/>
    <property type="match status" value="1"/>
</dbReference>
<feature type="domain" description="Alpha-D-phosphohexomutase alpha/beta/alpha" evidence="10">
    <location>
        <begin position="267"/>
        <end position="372"/>
    </location>
</feature>
<protein>
    <submittedName>
        <fullName evidence="11">Phosphomannomutase</fullName>
    </submittedName>
</protein>
<evidence type="ECO:0000313" key="11">
    <source>
        <dbReference type="EMBL" id="SDL00904.1"/>
    </source>
</evidence>
<evidence type="ECO:0000256" key="4">
    <source>
        <dbReference type="ARBA" id="ARBA00022723"/>
    </source>
</evidence>
<proteinExistence type="inferred from homology"/>
<dbReference type="GO" id="GO:0005975">
    <property type="term" value="P:carbohydrate metabolic process"/>
    <property type="evidence" value="ECO:0007669"/>
    <property type="project" value="InterPro"/>
</dbReference>
<evidence type="ECO:0000313" key="12">
    <source>
        <dbReference type="Proteomes" id="UP000198662"/>
    </source>
</evidence>
<evidence type="ECO:0000256" key="6">
    <source>
        <dbReference type="ARBA" id="ARBA00023235"/>
    </source>
</evidence>
<name>A0A1G9GJQ1_9ACTN</name>
<dbReference type="Pfam" id="PF02880">
    <property type="entry name" value="PGM_PMM_III"/>
    <property type="match status" value="1"/>
</dbReference>
<dbReference type="Proteomes" id="UP000198662">
    <property type="component" value="Unassembled WGS sequence"/>
</dbReference>
<dbReference type="InterPro" id="IPR016055">
    <property type="entry name" value="A-D-PHexomutase_a/b/a-I/II/III"/>
</dbReference>
<dbReference type="GO" id="GO:0016868">
    <property type="term" value="F:intramolecular phosphotransferase activity"/>
    <property type="evidence" value="ECO:0007669"/>
    <property type="project" value="InterPro"/>
</dbReference>
<gene>
    <name evidence="11" type="ORF">SAMN05216298_2249</name>
</gene>
<feature type="domain" description="Alpha-D-phosphohexomutase alpha/beta/alpha" evidence="9">
    <location>
        <begin position="157"/>
        <end position="261"/>
    </location>
</feature>
<dbReference type="PANTHER" id="PTHR43771">
    <property type="entry name" value="PHOSPHOMANNOMUTASE"/>
    <property type="match status" value="1"/>
</dbReference>
<comment type="cofactor">
    <cofactor evidence="1">
        <name>Mg(2+)</name>
        <dbReference type="ChEBI" id="CHEBI:18420"/>
    </cofactor>
</comment>